<keyword evidence="3" id="KW-1185">Reference proteome</keyword>
<proteinExistence type="predicted"/>
<reference evidence="2 3" key="1">
    <citation type="submission" date="2012-12" db="EMBL/GenBank/DDBJ databases">
        <title>Whole genome shotgun sequence of Gordonia aichiensis NBRC 108223.</title>
        <authorList>
            <person name="Isaki-Nakamura S."/>
            <person name="Hosoyama A."/>
            <person name="Tsuchikane K."/>
            <person name="Ando Y."/>
            <person name="Baba S."/>
            <person name="Ohji S."/>
            <person name="Hamada M."/>
            <person name="Tamura T."/>
            <person name="Yamazoe A."/>
            <person name="Yamazaki S."/>
            <person name="Fujita N."/>
        </authorList>
    </citation>
    <scope>NUCLEOTIDE SEQUENCE [LARGE SCALE GENOMIC DNA]</scope>
    <source>
        <strain evidence="2 3">NBRC 108223</strain>
    </source>
</reference>
<dbReference type="EMBL" id="BANR01000031">
    <property type="protein sequence ID" value="GAC50828.1"/>
    <property type="molecule type" value="Genomic_DNA"/>
</dbReference>
<organism evidence="2 3">
    <name type="scientific">Gordonia aichiensis NBRC 108223</name>
    <dbReference type="NCBI Taxonomy" id="1220583"/>
    <lineage>
        <taxon>Bacteria</taxon>
        <taxon>Bacillati</taxon>
        <taxon>Actinomycetota</taxon>
        <taxon>Actinomycetes</taxon>
        <taxon>Mycobacteriales</taxon>
        <taxon>Gordoniaceae</taxon>
        <taxon>Gordonia</taxon>
    </lineage>
</organism>
<comment type="caution">
    <text evidence="2">The sequence shown here is derived from an EMBL/GenBank/DDBJ whole genome shotgun (WGS) entry which is preliminary data.</text>
</comment>
<gene>
    <name evidence="2" type="ORF">GOACH_31_00320</name>
</gene>
<accession>L7KSY1</accession>
<dbReference type="Proteomes" id="UP000010988">
    <property type="component" value="Unassembled WGS sequence"/>
</dbReference>
<keyword evidence="1" id="KW-0472">Membrane</keyword>
<keyword evidence="1" id="KW-1133">Transmembrane helix</keyword>
<protein>
    <submittedName>
        <fullName evidence="2">Uncharacterized protein</fullName>
    </submittedName>
</protein>
<name>L7KSY1_9ACTN</name>
<evidence type="ECO:0000256" key="1">
    <source>
        <dbReference type="SAM" id="Phobius"/>
    </source>
</evidence>
<feature type="transmembrane region" description="Helical" evidence="1">
    <location>
        <begin position="25"/>
        <end position="48"/>
    </location>
</feature>
<keyword evidence="1" id="KW-0812">Transmembrane</keyword>
<evidence type="ECO:0000313" key="3">
    <source>
        <dbReference type="Proteomes" id="UP000010988"/>
    </source>
</evidence>
<evidence type="ECO:0000313" key="2">
    <source>
        <dbReference type="EMBL" id="GAC50828.1"/>
    </source>
</evidence>
<sequence length="49" mass="5163">MAVNASGHTRTASQRPGVPAAVYNIRHSCLTIGLSVVALLVLFFALILI</sequence>
<dbReference type="AlphaFoldDB" id="L7KSY1"/>
<dbReference type="STRING" id="1220583.GOACH_31_00320"/>
<dbReference type="RefSeq" id="WP_005179338.1">
    <property type="nucleotide sequence ID" value="NZ_BANR01000031.1"/>
</dbReference>